<feature type="transmembrane region" description="Helical" evidence="1">
    <location>
        <begin position="48"/>
        <end position="69"/>
    </location>
</feature>
<evidence type="ECO:0000256" key="1">
    <source>
        <dbReference type="SAM" id="Phobius"/>
    </source>
</evidence>
<keyword evidence="3" id="KW-1185">Reference proteome</keyword>
<dbReference type="EnsemblMetazoa" id="AFAF007000-RA">
    <property type="protein sequence ID" value="AFAF007000-PA"/>
    <property type="gene ID" value="AFAF007000"/>
</dbReference>
<evidence type="ECO:0000313" key="3">
    <source>
        <dbReference type="Proteomes" id="UP000075886"/>
    </source>
</evidence>
<keyword evidence="1" id="KW-0472">Membrane</keyword>
<dbReference type="EMBL" id="AXCN02000394">
    <property type="status" value="NOT_ANNOTATED_CDS"/>
    <property type="molecule type" value="Genomic_DNA"/>
</dbReference>
<organism evidence="2 3">
    <name type="scientific">Anopheles farauti</name>
    <dbReference type="NCBI Taxonomy" id="69004"/>
    <lineage>
        <taxon>Eukaryota</taxon>
        <taxon>Metazoa</taxon>
        <taxon>Ecdysozoa</taxon>
        <taxon>Arthropoda</taxon>
        <taxon>Hexapoda</taxon>
        <taxon>Insecta</taxon>
        <taxon>Pterygota</taxon>
        <taxon>Neoptera</taxon>
        <taxon>Endopterygota</taxon>
        <taxon>Diptera</taxon>
        <taxon>Nematocera</taxon>
        <taxon>Culicoidea</taxon>
        <taxon>Culicidae</taxon>
        <taxon>Anophelinae</taxon>
        <taxon>Anopheles</taxon>
    </lineage>
</organism>
<dbReference type="Proteomes" id="UP000075886">
    <property type="component" value="Unassembled WGS sequence"/>
</dbReference>
<accession>A0A182QBR3</accession>
<dbReference type="AlphaFoldDB" id="A0A182QBR3"/>
<keyword evidence="1" id="KW-0812">Transmembrane</keyword>
<proteinExistence type="predicted"/>
<sequence length="129" mass="14748">MGAKRGWNRLVEASLAVDNRAYGQRCRIFGFIFPLNSIEAPGASMKRVLLLLPLLLLLLPLLPLLLLLGCHHVFVTSDRVTTWDRILELLLLQCVMPLERSFGWNDLMKKNLVALPVYESRCCNHGRHR</sequence>
<evidence type="ECO:0000313" key="2">
    <source>
        <dbReference type="EnsemblMetazoa" id="AFAF007000-PA"/>
    </source>
</evidence>
<dbReference type="VEuPathDB" id="VectorBase:AFAF007000"/>
<name>A0A182QBR3_9DIPT</name>
<reference evidence="2" key="2">
    <citation type="submission" date="2020-05" db="UniProtKB">
        <authorList>
            <consortium name="EnsemblMetazoa"/>
        </authorList>
    </citation>
    <scope>IDENTIFICATION</scope>
    <source>
        <strain evidence="2">FAR1</strain>
    </source>
</reference>
<keyword evidence="1" id="KW-1133">Transmembrane helix</keyword>
<reference evidence="3" key="1">
    <citation type="submission" date="2014-01" db="EMBL/GenBank/DDBJ databases">
        <title>The Genome Sequence of Anopheles farauti FAR1 (V2).</title>
        <authorList>
            <consortium name="The Broad Institute Genomics Platform"/>
            <person name="Neafsey D.E."/>
            <person name="Besansky N."/>
            <person name="Howell P."/>
            <person name="Walton C."/>
            <person name="Young S.K."/>
            <person name="Zeng Q."/>
            <person name="Gargeya S."/>
            <person name="Fitzgerald M."/>
            <person name="Haas B."/>
            <person name="Abouelleil A."/>
            <person name="Allen A.W."/>
            <person name="Alvarado L."/>
            <person name="Arachchi H.M."/>
            <person name="Berlin A.M."/>
            <person name="Chapman S.B."/>
            <person name="Gainer-Dewar J."/>
            <person name="Goldberg J."/>
            <person name="Griggs A."/>
            <person name="Gujja S."/>
            <person name="Hansen M."/>
            <person name="Howarth C."/>
            <person name="Imamovic A."/>
            <person name="Ireland A."/>
            <person name="Larimer J."/>
            <person name="McCowan C."/>
            <person name="Murphy C."/>
            <person name="Pearson M."/>
            <person name="Poon T.W."/>
            <person name="Priest M."/>
            <person name="Roberts A."/>
            <person name="Saif S."/>
            <person name="Shea T."/>
            <person name="Sisk P."/>
            <person name="Sykes S."/>
            <person name="Wortman J."/>
            <person name="Nusbaum C."/>
            <person name="Birren B."/>
        </authorList>
    </citation>
    <scope>NUCLEOTIDE SEQUENCE [LARGE SCALE GENOMIC DNA]</scope>
    <source>
        <strain evidence="3">FAR1</strain>
    </source>
</reference>
<protein>
    <submittedName>
        <fullName evidence="2">Uncharacterized protein</fullName>
    </submittedName>
</protein>